<gene>
    <name evidence="2" type="ORF">GCM10009804_70780</name>
</gene>
<dbReference type="SUPFAM" id="SSF51604">
    <property type="entry name" value="Enolase C-terminal domain-like"/>
    <property type="match status" value="1"/>
</dbReference>
<dbReference type="PANTHER" id="PTHR48080">
    <property type="entry name" value="D-GALACTONATE DEHYDRATASE-RELATED"/>
    <property type="match status" value="1"/>
</dbReference>
<proteinExistence type="predicted"/>
<dbReference type="InterPro" id="IPR036849">
    <property type="entry name" value="Enolase-like_C_sf"/>
</dbReference>
<feature type="domain" description="Mandelate racemase/muconate lactonizing enzyme C-terminal" evidence="1">
    <location>
        <begin position="127"/>
        <end position="224"/>
    </location>
</feature>
<dbReference type="InterPro" id="IPR029065">
    <property type="entry name" value="Enolase_C-like"/>
</dbReference>
<dbReference type="Gene3D" id="3.20.20.120">
    <property type="entry name" value="Enolase-like C-terminal domain"/>
    <property type="match status" value="1"/>
</dbReference>
<dbReference type="InterPro" id="IPR013342">
    <property type="entry name" value="Mandelate_racemase_C"/>
</dbReference>
<sequence length="418" mass="46523">MKLKVAKVDRVMVNVPFRDRVRPWNELLVGQFGVVEIVRVESTTGHVGYGETLIHYTWQTVSEQAVVRTVGADAVGLLADDSLGAGLQMALYDLVGHALEVPMWKLLGQPMVRDRVPISWWNTKMPAKLLAAEAEDALREGYRAHKIKARPWFDVREQVAAIAAVTPESYAIDIDWNGMLRTPGEAVPVLRELDREPRTGLYESPVKQTDIAGMAEVRSQVARPVVEHYIATRFPDWIRADGVDGFVVCLAGPPGIIAQGLQCAVFNKEFFLQIVGTGLTTAYTIHLGAVLTHARMPSVTCLNVYADDLLVHPLAISDGFAEVPTAPGLGIEVDLDAIERYRMDAPYLNVFPRKLLTVQFGDGRRRCYSDIHQLWRDCREAGALPVQDRGATLDLETDDGSGDFDTRYRAAQTWPYWL</sequence>
<evidence type="ECO:0000313" key="2">
    <source>
        <dbReference type="EMBL" id="GAA1604288.1"/>
    </source>
</evidence>
<dbReference type="InterPro" id="IPR034593">
    <property type="entry name" value="DgoD-like"/>
</dbReference>
<dbReference type="RefSeq" id="WP_344240863.1">
    <property type="nucleotide sequence ID" value="NZ_BAAAPH010000034.1"/>
</dbReference>
<protein>
    <recommendedName>
        <fullName evidence="1">Mandelate racemase/muconate lactonizing enzyme C-terminal domain-containing protein</fullName>
    </recommendedName>
</protein>
<dbReference type="EMBL" id="BAAAPH010000034">
    <property type="protein sequence ID" value="GAA1604288.1"/>
    <property type="molecule type" value="Genomic_DNA"/>
</dbReference>
<dbReference type="Proteomes" id="UP001501705">
    <property type="component" value="Unassembled WGS sequence"/>
</dbReference>
<dbReference type="Gene3D" id="3.30.390.10">
    <property type="entry name" value="Enolase-like, N-terminal domain"/>
    <property type="match status" value="1"/>
</dbReference>
<evidence type="ECO:0000313" key="3">
    <source>
        <dbReference type="Proteomes" id="UP001501705"/>
    </source>
</evidence>
<comment type="caution">
    <text evidence="2">The sequence shown here is derived from an EMBL/GenBank/DDBJ whole genome shotgun (WGS) entry which is preliminary data.</text>
</comment>
<evidence type="ECO:0000259" key="1">
    <source>
        <dbReference type="SMART" id="SM00922"/>
    </source>
</evidence>
<dbReference type="Pfam" id="PF13378">
    <property type="entry name" value="MR_MLE_C"/>
    <property type="match status" value="1"/>
</dbReference>
<dbReference type="SUPFAM" id="SSF54826">
    <property type="entry name" value="Enolase N-terminal domain-like"/>
    <property type="match status" value="1"/>
</dbReference>
<dbReference type="SMART" id="SM00922">
    <property type="entry name" value="MR_MLE"/>
    <property type="match status" value="1"/>
</dbReference>
<accession>A0ABN2EDI5</accession>
<name>A0ABN2EDI5_9ACTN</name>
<keyword evidence="3" id="KW-1185">Reference proteome</keyword>
<dbReference type="InterPro" id="IPR029017">
    <property type="entry name" value="Enolase-like_N"/>
</dbReference>
<reference evidence="2 3" key="1">
    <citation type="journal article" date="2019" name="Int. J. Syst. Evol. Microbiol.">
        <title>The Global Catalogue of Microorganisms (GCM) 10K type strain sequencing project: providing services to taxonomists for standard genome sequencing and annotation.</title>
        <authorList>
            <consortium name="The Broad Institute Genomics Platform"/>
            <consortium name="The Broad Institute Genome Sequencing Center for Infectious Disease"/>
            <person name="Wu L."/>
            <person name="Ma J."/>
        </authorList>
    </citation>
    <scope>NUCLEOTIDE SEQUENCE [LARGE SCALE GENOMIC DNA]</scope>
    <source>
        <strain evidence="2 3">JCM 15572</strain>
    </source>
</reference>
<organism evidence="2 3">
    <name type="scientific">Kribbella hippodromi</name>
    <dbReference type="NCBI Taxonomy" id="434347"/>
    <lineage>
        <taxon>Bacteria</taxon>
        <taxon>Bacillati</taxon>
        <taxon>Actinomycetota</taxon>
        <taxon>Actinomycetes</taxon>
        <taxon>Propionibacteriales</taxon>
        <taxon>Kribbellaceae</taxon>
        <taxon>Kribbella</taxon>
    </lineage>
</organism>